<evidence type="ECO:0000313" key="4">
    <source>
        <dbReference type="EMBL" id="KAK1276616.1"/>
    </source>
</evidence>
<evidence type="ECO:0008006" key="6">
    <source>
        <dbReference type="Google" id="ProtNLM"/>
    </source>
</evidence>
<comment type="caution">
    <text evidence="4">The sequence shown here is derived from an EMBL/GenBank/DDBJ whole genome shotgun (WGS) entry which is preliminary data.</text>
</comment>
<dbReference type="PANTHER" id="PTHR13382">
    <property type="entry name" value="MITOCHONDRIAL ATP SYNTHASE COUPLING FACTOR B"/>
    <property type="match status" value="1"/>
</dbReference>
<gene>
    <name evidence="4" type="ORF">QJS04_geneDACA003773</name>
</gene>
<dbReference type="SMART" id="SM00367">
    <property type="entry name" value="LRR_CC"/>
    <property type="match status" value="8"/>
</dbReference>
<dbReference type="SUPFAM" id="SSF52047">
    <property type="entry name" value="RNI-like"/>
    <property type="match status" value="2"/>
</dbReference>
<evidence type="ECO:0000256" key="1">
    <source>
        <dbReference type="ARBA" id="ARBA00022786"/>
    </source>
</evidence>
<dbReference type="InterPro" id="IPR032675">
    <property type="entry name" value="LRR_dom_sf"/>
</dbReference>
<feature type="domain" description="F-box/LRR-repeat protein 15-like leucin rich repeat" evidence="3">
    <location>
        <begin position="149"/>
        <end position="292"/>
    </location>
</feature>
<feature type="domain" description="F-box" evidence="2">
    <location>
        <begin position="5"/>
        <end position="43"/>
    </location>
</feature>
<dbReference type="InterPro" id="IPR001810">
    <property type="entry name" value="F-box_dom"/>
</dbReference>
<dbReference type="InterPro" id="IPR006553">
    <property type="entry name" value="Leu-rich_rpt_Cys-con_subtyp"/>
</dbReference>
<proteinExistence type="predicted"/>
<dbReference type="GO" id="GO:0005737">
    <property type="term" value="C:cytoplasm"/>
    <property type="evidence" value="ECO:0007669"/>
    <property type="project" value="TreeGrafter"/>
</dbReference>
<dbReference type="AlphaFoldDB" id="A0AAV9BJV4"/>
<protein>
    <recommendedName>
        <fullName evidence="6">F-box domain-containing protein</fullName>
    </recommendedName>
</protein>
<reference evidence="4" key="2">
    <citation type="submission" date="2023-06" db="EMBL/GenBank/DDBJ databases">
        <authorList>
            <person name="Ma L."/>
            <person name="Liu K.-W."/>
            <person name="Li Z."/>
            <person name="Hsiao Y.-Y."/>
            <person name="Qi Y."/>
            <person name="Fu T."/>
            <person name="Tang G."/>
            <person name="Zhang D."/>
            <person name="Sun W.-H."/>
            <person name="Liu D.-K."/>
            <person name="Li Y."/>
            <person name="Chen G.-Z."/>
            <person name="Liu X.-D."/>
            <person name="Liao X.-Y."/>
            <person name="Jiang Y.-T."/>
            <person name="Yu X."/>
            <person name="Hao Y."/>
            <person name="Huang J."/>
            <person name="Zhao X.-W."/>
            <person name="Ke S."/>
            <person name="Chen Y.-Y."/>
            <person name="Wu W.-L."/>
            <person name="Hsu J.-L."/>
            <person name="Lin Y.-F."/>
            <person name="Huang M.-D."/>
            <person name="Li C.-Y."/>
            <person name="Huang L."/>
            <person name="Wang Z.-W."/>
            <person name="Zhao X."/>
            <person name="Zhong W.-Y."/>
            <person name="Peng D.-H."/>
            <person name="Ahmad S."/>
            <person name="Lan S."/>
            <person name="Zhang J.-S."/>
            <person name="Tsai W.-C."/>
            <person name="Van De Peer Y."/>
            <person name="Liu Z.-J."/>
        </authorList>
    </citation>
    <scope>NUCLEOTIDE SEQUENCE</scope>
    <source>
        <strain evidence="4">SCP</strain>
        <tissue evidence="4">Leaves</tissue>
    </source>
</reference>
<name>A0AAV9BJV4_ACOGR</name>
<dbReference type="InterPro" id="IPR050648">
    <property type="entry name" value="F-box_LRR-repeat"/>
</dbReference>
<evidence type="ECO:0000259" key="2">
    <source>
        <dbReference type="Pfam" id="PF00646"/>
    </source>
</evidence>
<sequence>MIPEWDSLPEDIWASVFQRVDEDDFDAISRTCKLFLSITDRSRTTLTISNETVAFGILRRCRNIKRVNVHPSMRGDLDCLIREISTSGVAIEALDLSDQKQSFPSSSFREAGEGTLGRALKILICKSIHWTLMDQDLVTISEAFLALELLDIRYAGRNVTDAGIEALASKLAHLRKINLSGCCGISDASLFALSSNCASLSEVHLSECSRLRGDAMTSFIAQKLKLISFSVCSRFGFPSFAGGKALQCLKISQSYLSDGNLLSIAESRLPLRELRLLYCRGFSVSGFDLLLQAYPSLSRVNFKGIDILTDETMAREAPHLREVTTIDLSDCSKLTDLTFMCLIKCCPLLEELRMKRTDLGRHCLLGSASMKNKSKIRTLDISGNRRFNDETLTQISSICPELRTVDLSWSYRLTDVGITCLGLNCPLIRTLDVSYCRGVTNLGDEGFNGLETLRVRASRIKDDGLLKALPRCRERLRVVDLVETKVTRYGVMKVMEGCSRLREIGVSGAELRKLLLCKGWERMRRDMNLYTYHGKVDR</sequence>
<dbReference type="Proteomes" id="UP001179952">
    <property type="component" value="Unassembled WGS sequence"/>
</dbReference>
<evidence type="ECO:0000313" key="5">
    <source>
        <dbReference type="Proteomes" id="UP001179952"/>
    </source>
</evidence>
<dbReference type="EMBL" id="JAUJYN010000003">
    <property type="protein sequence ID" value="KAK1276616.1"/>
    <property type="molecule type" value="Genomic_DNA"/>
</dbReference>
<keyword evidence="5" id="KW-1185">Reference proteome</keyword>
<dbReference type="Pfam" id="PF00646">
    <property type="entry name" value="F-box"/>
    <property type="match status" value="1"/>
</dbReference>
<dbReference type="Pfam" id="PF25372">
    <property type="entry name" value="DUF7885"/>
    <property type="match status" value="1"/>
</dbReference>
<organism evidence="4 5">
    <name type="scientific">Acorus gramineus</name>
    <name type="common">Dwarf sweet flag</name>
    <dbReference type="NCBI Taxonomy" id="55184"/>
    <lineage>
        <taxon>Eukaryota</taxon>
        <taxon>Viridiplantae</taxon>
        <taxon>Streptophyta</taxon>
        <taxon>Embryophyta</taxon>
        <taxon>Tracheophyta</taxon>
        <taxon>Spermatophyta</taxon>
        <taxon>Magnoliopsida</taxon>
        <taxon>Liliopsida</taxon>
        <taxon>Acoraceae</taxon>
        <taxon>Acorus</taxon>
    </lineage>
</organism>
<accession>A0AAV9BJV4</accession>
<reference evidence="4" key="1">
    <citation type="journal article" date="2023" name="Nat. Commun.">
        <title>Diploid and tetraploid genomes of Acorus and the evolution of monocots.</title>
        <authorList>
            <person name="Ma L."/>
            <person name="Liu K.W."/>
            <person name="Li Z."/>
            <person name="Hsiao Y.Y."/>
            <person name="Qi Y."/>
            <person name="Fu T."/>
            <person name="Tang G.D."/>
            <person name="Zhang D."/>
            <person name="Sun W.H."/>
            <person name="Liu D.K."/>
            <person name="Li Y."/>
            <person name="Chen G.Z."/>
            <person name="Liu X.D."/>
            <person name="Liao X.Y."/>
            <person name="Jiang Y.T."/>
            <person name="Yu X."/>
            <person name="Hao Y."/>
            <person name="Huang J."/>
            <person name="Zhao X.W."/>
            <person name="Ke S."/>
            <person name="Chen Y.Y."/>
            <person name="Wu W.L."/>
            <person name="Hsu J.L."/>
            <person name="Lin Y.F."/>
            <person name="Huang M.D."/>
            <person name="Li C.Y."/>
            <person name="Huang L."/>
            <person name="Wang Z.W."/>
            <person name="Zhao X."/>
            <person name="Zhong W.Y."/>
            <person name="Peng D.H."/>
            <person name="Ahmad S."/>
            <person name="Lan S."/>
            <person name="Zhang J.S."/>
            <person name="Tsai W.C."/>
            <person name="Van de Peer Y."/>
            <person name="Liu Z.J."/>
        </authorList>
    </citation>
    <scope>NUCLEOTIDE SEQUENCE</scope>
    <source>
        <strain evidence="4">SCP</strain>
    </source>
</reference>
<dbReference type="PANTHER" id="PTHR13382:SF7">
    <property type="entry name" value="LEUCINE-RICH REPEAT-CONTAINING PROTEIN"/>
    <property type="match status" value="1"/>
</dbReference>
<keyword evidence="1" id="KW-0833">Ubl conjugation pathway</keyword>
<dbReference type="InterPro" id="IPR057207">
    <property type="entry name" value="FBXL15_LRR"/>
</dbReference>
<evidence type="ECO:0000259" key="3">
    <source>
        <dbReference type="Pfam" id="PF25372"/>
    </source>
</evidence>
<dbReference type="Gene3D" id="3.80.10.10">
    <property type="entry name" value="Ribonuclease Inhibitor"/>
    <property type="match status" value="3"/>
</dbReference>